<dbReference type="AlphaFoldDB" id="A0A2G3E3X6"/>
<evidence type="ECO:0000256" key="1">
    <source>
        <dbReference type="SAM" id="Phobius"/>
    </source>
</evidence>
<name>A0A2G3E3X6_9FIRM</name>
<feature type="transmembrane region" description="Helical" evidence="1">
    <location>
        <begin position="115"/>
        <end position="144"/>
    </location>
</feature>
<feature type="transmembrane region" description="Helical" evidence="1">
    <location>
        <begin position="168"/>
        <end position="193"/>
    </location>
</feature>
<evidence type="ECO:0000313" key="3">
    <source>
        <dbReference type="Proteomes" id="UP000224563"/>
    </source>
</evidence>
<proteinExistence type="predicted"/>
<feature type="transmembrane region" description="Helical" evidence="1">
    <location>
        <begin position="78"/>
        <end position="95"/>
    </location>
</feature>
<keyword evidence="1" id="KW-1133">Transmembrane helix</keyword>
<sequence>MKGIIKHDWQSGIVGNWKQIIVFAVVFYICSVFTVANARGGNIENVSFFENLVYVMQGCIPCSQEMEFGSHFVIPTKWMILQIIVAYIVADYPVYDLKTYGINLLVQTKSKTKWWIGKVIWTIEIVCALYIVGYCMIELVTIFAEGDFFTVRESAGFFLHNDYSVFNRFGLCLIGMVLPIIASVTISLIELLLLFAFNNVVAYAVVFFFLIASVFYENPIWIFGNGMSIRSVNRLLDGTYVTELIGMGMVCILISLCGCILIRKKDIL</sequence>
<dbReference type="EMBL" id="PDYG01000024">
    <property type="protein sequence ID" value="PHU37901.1"/>
    <property type="molecule type" value="Genomic_DNA"/>
</dbReference>
<dbReference type="RefSeq" id="WP_099385929.1">
    <property type="nucleotide sequence ID" value="NZ_JANSWH010000086.1"/>
</dbReference>
<protein>
    <submittedName>
        <fullName evidence="2">Uncharacterized protein</fullName>
    </submittedName>
</protein>
<feature type="transmembrane region" description="Helical" evidence="1">
    <location>
        <begin position="200"/>
        <end position="224"/>
    </location>
</feature>
<organism evidence="2 3">
    <name type="scientific">Agathobacter ruminis</name>
    <dbReference type="NCBI Taxonomy" id="1712665"/>
    <lineage>
        <taxon>Bacteria</taxon>
        <taxon>Bacillati</taxon>
        <taxon>Bacillota</taxon>
        <taxon>Clostridia</taxon>
        <taxon>Lachnospirales</taxon>
        <taxon>Lachnospiraceae</taxon>
        <taxon>Agathobacter</taxon>
    </lineage>
</organism>
<accession>A0A2G3E3X6</accession>
<feature type="transmembrane region" description="Helical" evidence="1">
    <location>
        <begin position="244"/>
        <end position="262"/>
    </location>
</feature>
<keyword evidence="3" id="KW-1185">Reference proteome</keyword>
<reference evidence="2 3" key="2">
    <citation type="submission" date="2017-10" db="EMBL/GenBank/DDBJ databases">
        <authorList>
            <person name="Banno H."/>
            <person name="Chua N.-H."/>
        </authorList>
    </citation>
    <scope>NUCLEOTIDE SEQUENCE [LARGE SCALE GENOMIC DNA]</scope>
    <source>
        <strain evidence="2 3">JK623</strain>
    </source>
</reference>
<comment type="caution">
    <text evidence="2">The sequence shown here is derived from an EMBL/GenBank/DDBJ whole genome shotgun (WGS) entry which is preliminary data.</text>
</comment>
<dbReference type="Proteomes" id="UP000224563">
    <property type="component" value="Unassembled WGS sequence"/>
</dbReference>
<feature type="transmembrane region" description="Helical" evidence="1">
    <location>
        <begin position="20"/>
        <end position="38"/>
    </location>
</feature>
<reference evidence="2 3" key="1">
    <citation type="submission" date="2017-10" db="EMBL/GenBank/DDBJ databases">
        <title>Resolving the taxonomy of Roseburia spp., Eubacterium rectale and Agathobacter spp. through phylogenomic analysis.</title>
        <authorList>
            <person name="Sheridan P.O."/>
            <person name="Walker A.W."/>
            <person name="Duncan S.H."/>
            <person name="Scott K.P."/>
            <person name="Toole P.W.O."/>
            <person name="Luis P."/>
            <person name="Flint H.J."/>
        </authorList>
    </citation>
    <scope>NUCLEOTIDE SEQUENCE [LARGE SCALE GENOMIC DNA]</scope>
    <source>
        <strain evidence="2 3">JK623</strain>
    </source>
</reference>
<keyword evidence="1" id="KW-0472">Membrane</keyword>
<keyword evidence="1" id="KW-0812">Transmembrane</keyword>
<evidence type="ECO:0000313" key="2">
    <source>
        <dbReference type="EMBL" id="PHU37901.1"/>
    </source>
</evidence>
<gene>
    <name evidence="2" type="ORF">CSX02_05520</name>
</gene>